<dbReference type="NCBIfam" id="TIGR02595">
    <property type="entry name" value="PEP_CTERM"/>
    <property type="match status" value="1"/>
</dbReference>
<proteinExistence type="predicted"/>
<organism evidence="2 3">
    <name type="scientific">Sulfuriroseicoccus oceanibius</name>
    <dbReference type="NCBI Taxonomy" id="2707525"/>
    <lineage>
        <taxon>Bacteria</taxon>
        <taxon>Pseudomonadati</taxon>
        <taxon>Verrucomicrobiota</taxon>
        <taxon>Verrucomicrobiia</taxon>
        <taxon>Verrucomicrobiales</taxon>
        <taxon>Verrucomicrobiaceae</taxon>
        <taxon>Sulfuriroseicoccus</taxon>
    </lineage>
</organism>
<protein>
    <submittedName>
        <fullName evidence="2">PEP-CTERM sorting domain-containing protein</fullName>
    </submittedName>
</protein>
<name>A0A6B3LAN4_9BACT</name>
<dbReference type="Proteomes" id="UP000475117">
    <property type="component" value="Chromosome"/>
</dbReference>
<dbReference type="Pfam" id="PF07589">
    <property type="entry name" value="PEP-CTERM"/>
    <property type="match status" value="1"/>
</dbReference>
<dbReference type="KEGG" id="soa:G3M56_005775"/>
<evidence type="ECO:0000313" key="2">
    <source>
        <dbReference type="EMBL" id="QQL46089.1"/>
    </source>
</evidence>
<dbReference type="EMBL" id="CP066776">
    <property type="protein sequence ID" value="QQL46089.1"/>
    <property type="molecule type" value="Genomic_DNA"/>
</dbReference>
<sequence length="218" mass="21998">MNKTISVLAGLAMAVSANAATLAINFTGSTNTSVSGDLYGVTQADWNNVSGGGSTPTDTLVTSDTGQSATVTFSGRGTYRMNGTPVTVEESLFHGYLDDANDRGVTISLNMGAIATGFYTVTIFSASDNGGGGFNDITVNGVANSVTNDGNLGGLSNAHATTVVTGVTGDLSITTPVRNGSTRSSIAGFTVEYTAVPEPSSAALLGLGGLALILRRRK</sequence>
<keyword evidence="3" id="KW-1185">Reference proteome</keyword>
<evidence type="ECO:0000313" key="3">
    <source>
        <dbReference type="Proteomes" id="UP000475117"/>
    </source>
</evidence>
<dbReference type="InterPro" id="IPR013424">
    <property type="entry name" value="Ice-binding_C"/>
</dbReference>
<accession>A0A6B3LAN4</accession>
<gene>
    <name evidence="2" type="ORF">G3M56_005775</name>
</gene>
<dbReference type="AlphaFoldDB" id="A0A6B3LAN4"/>
<feature type="domain" description="Ice-binding protein C-terminal" evidence="1">
    <location>
        <begin position="195"/>
        <end position="217"/>
    </location>
</feature>
<dbReference type="RefSeq" id="WP_164362750.1">
    <property type="nucleotide sequence ID" value="NZ_CP066776.1"/>
</dbReference>
<evidence type="ECO:0000259" key="1">
    <source>
        <dbReference type="Pfam" id="PF07589"/>
    </source>
</evidence>
<reference evidence="2 3" key="1">
    <citation type="submission" date="2020-12" db="EMBL/GenBank/DDBJ databases">
        <title>Sulforoseuscoccus oceanibium gen. nov., sp. nov., a representative of the phylum Verrucomicrobia with special cytoplasmic membrane, and proposal of Sulforoseuscoccusaceae fam. nov.</title>
        <authorList>
            <person name="Xi F."/>
        </authorList>
    </citation>
    <scope>NUCLEOTIDE SEQUENCE [LARGE SCALE GENOMIC DNA]</scope>
    <source>
        <strain evidence="2 3">T37</strain>
    </source>
</reference>